<organism evidence="2 3">
    <name type="scientific">Cudoniella acicularis</name>
    <dbReference type="NCBI Taxonomy" id="354080"/>
    <lineage>
        <taxon>Eukaryota</taxon>
        <taxon>Fungi</taxon>
        <taxon>Dikarya</taxon>
        <taxon>Ascomycota</taxon>
        <taxon>Pezizomycotina</taxon>
        <taxon>Leotiomycetes</taxon>
        <taxon>Helotiales</taxon>
        <taxon>Tricladiaceae</taxon>
        <taxon>Cudoniella</taxon>
    </lineage>
</organism>
<dbReference type="Proteomes" id="UP000566819">
    <property type="component" value="Unassembled WGS sequence"/>
</dbReference>
<evidence type="ECO:0000313" key="2">
    <source>
        <dbReference type="EMBL" id="KAF4631617.1"/>
    </source>
</evidence>
<dbReference type="AlphaFoldDB" id="A0A8H4W2T0"/>
<comment type="caution">
    <text evidence="2">The sequence shown here is derived from an EMBL/GenBank/DDBJ whole genome shotgun (WGS) entry which is preliminary data.</text>
</comment>
<protein>
    <submittedName>
        <fullName evidence="2">Uncharacterized protein</fullName>
    </submittedName>
</protein>
<feature type="compositionally biased region" description="Basic and acidic residues" evidence="1">
    <location>
        <begin position="52"/>
        <end position="61"/>
    </location>
</feature>
<keyword evidence="3" id="KW-1185">Reference proteome</keyword>
<accession>A0A8H4W2T0</accession>
<evidence type="ECO:0000313" key="3">
    <source>
        <dbReference type="Proteomes" id="UP000566819"/>
    </source>
</evidence>
<name>A0A8H4W2T0_9HELO</name>
<reference evidence="2 3" key="1">
    <citation type="submission" date="2020-03" db="EMBL/GenBank/DDBJ databases">
        <title>Draft Genome Sequence of Cudoniella acicularis.</title>
        <authorList>
            <person name="Buettner E."/>
            <person name="Kellner H."/>
        </authorList>
    </citation>
    <scope>NUCLEOTIDE SEQUENCE [LARGE SCALE GENOMIC DNA]</scope>
    <source>
        <strain evidence="2 3">DSM 108380</strain>
    </source>
</reference>
<dbReference type="EMBL" id="JAAMPI010000426">
    <property type="protein sequence ID" value="KAF4631617.1"/>
    <property type="molecule type" value="Genomic_DNA"/>
</dbReference>
<proteinExistence type="predicted"/>
<sequence length="114" mass="12749">MFVNRMSEHGRVLASPKVGLYRGVNRMDISDCSKMFFEALRTSSVGIICAREETKSGDKGNDPNPPDTGYQPRTETLLILTTKIGWAYSPLLLRPLTLRTRTLNFIDSEELVAA</sequence>
<feature type="region of interest" description="Disordered" evidence="1">
    <location>
        <begin position="52"/>
        <end position="72"/>
    </location>
</feature>
<gene>
    <name evidence="2" type="ORF">G7Y89_g6515</name>
</gene>
<evidence type="ECO:0000256" key="1">
    <source>
        <dbReference type="SAM" id="MobiDB-lite"/>
    </source>
</evidence>